<feature type="region of interest" description="Disordered" evidence="1">
    <location>
        <begin position="1065"/>
        <end position="1089"/>
    </location>
</feature>
<dbReference type="PANTHER" id="PTHR12975:SF6">
    <property type="entry name" value="TRAFFICKING PROTEIN PARTICLE COMPLEX SUBUNIT 8"/>
    <property type="match status" value="1"/>
</dbReference>
<evidence type="ECO:0000313" key="2">
    <source>
        <dbReference type="EMBL" id="KAF4671752.1"/>
    </source>
</evidence>
<comment type="caution">
    <text evidence="2">The sequence shown here is derived from an EMBL/GenBank/DDBJ whole genome shotgun (WGS) entry which is preliminary data.</text>
</comment>
<dbReference type="EMBL" id="JAAPAO010000129">
    <property type="protein sequence ID" value="KAF4671752.1"/>
    <property type="molecule type" value="Genomic_DNA"/>
</dbReference>
<accession>A0A7J6MJF6</accession>
<protein>
    <submittedName>
        <fullName evidence="2">Trafficking protein particle complex 8</fullName>
    </submittedName>
</protein>
<keyword evidence="3" id="KW-1185">Reference proteome</keyword>
<sequence>MTHAIGSIDADSEQWCQDVAFSATAVVVATEQAKEVVWQAHKMTIPQLLQPFGGYYTPVTVQVRTGGRARQIEGFRLRFISTEDASEVPESIAQDRAAEAFATCMPQQEESQTFSSATPPRFDAWLGSEAASLAFSDHECISQPLATVLVASTSSLEPSLDGSQETVDPVQAFEQLMHEANMPTLARRGILDPDAARMKVLIHDPARAPPGVDLDALVDRMRSTYSPQSCFLLVIGDGPTALPDVKALFQRDPFASSIIDDDIAVGIEWTEVDELQRLGTAIVCQCAAPWAERKLAELDDNISLKRKGFRNAFSRFLRKPNLPGTEAIGGPVGDSRGQNVQSRPGASNTYTLANLEWQIRLAGDLAFHLRDYSQAVAYYRQVTPDFKQDHQWGVAAGAYEMSAVAAWLEQISTGGDGGVPLTEISRFVDNAIDLYKKAGPRYYRHAIRAAVIQSAILRGHVESPQKLLKVNGDIPDAGLRCALLLERSARLQRDAGQVRKMCFHLVLAGHTYNKAGYKQWALACYKAVVPEYVGKGWTHITDHLLFTMAKQTFALGDATKSIHYFTDLFNSITLQKDTRSPISISKQHNYLKGFLYVLRSQYGKEVADVPPADRVQVILPRVRLGSIGTNVGEALEMLGPRGTDSDLNTSDAISFTNRPVETELESWGAICGLGPDVDKAPADDTDVILVGQTTSTVLTVANPLQIPVELTDLRLVFEDSKLVDSSVAEPIKLDGDQFMSVKFSITPRGTGRVVLTGAQWVLDHTAPCVWTCPKEGRPSITVVDSMPLIRATLPGLRGEAAELLDGELKRPIITLTNVGTETIDKVEWFYSHQDKAIAISSQGREASARPLEVGASIEVPFTIRGHHVGHHRVRIAARGTGCSGRLTWTCLERDVFVHPGVQVKLAGVGAPKTGPRRSIQVPIRCIVTNSSPSSPITLDKTGPLDVYPSSGLGALQVEEALPIDAESLGPGKCMQIINWVTLGGDYSSMASEGGDFLLNEAKAAHDLSATKKTKTFGGLGLHMPPTLRKACSRQQPSEHYHIVLNWTIPETNRCGQSFCPNVSLSHSNRADQQPVTDERRRPLDSSTLKTLTGLV</sequence>
<evidence type="ECO:0000256" key="1">
    <source>
        <dbReference type="SAM" id="MobiDB-lite"/>
    </source>
</evidence>
<dbReference type="InterPro" id="IPR024420">
    <property type="entry name" value="TRAPP_III_complex_Trs85"/>
</dbReference>
<evidence type="ECO:0000313" key="3">
    <source>
        <dbReference type="Proteomes" id="UP000591131"/>
    </source>
</evidence>
<dbReference type="OrthoDB" id="437922at2759"/>
<dbReference type="Proteomes" id="UP000591131">
    <property type="component" value="Unassembled WGS sequence"/>
</dbReference>
<organism evidence="2 3">
    <name type="scientific">Perkinsus chesapeaki</name>
    <name type="common">Clam parasite</name>
    <name type="synonym">Perkinsus andrewsi</name>
    <dbReference type="NCBI Taxonomy" id="330153"/>
    <lineage>
        <taxon>Eukaryota</taxon>
        <taxon>Sar</taxon>
        <taxon>Alveolata</taxon>
        <taxon>Perkinsozoa</taxon>
        <taxon>Perkinsea</taxon>
        <taxon>Perkinsida</taxon>
        <taxon>Perkinsidae</taxon>
        <taxon>Perkinsus</taxon>
    </lineage>
</organism>
<name>A0A7J6MJF6_PERCH</name>
<feature type="compositionally biased region" description="Polar residues" evidence="1">
    <location>
        <begin position="1065"/>
        <end position="1075"/>
    </location>
</feature>
<dbReference type="AlphaFoldDB" id="A0A7J6MJF6"/>
<dbReference type="PANTHER" id="PTHR12975">
    <property type="entry name" value="TRANSPORT PROTEIN TRAPP"/>
    <property type="match status" value="1"/>
</dbReference>
<dbReference type="Pfam" id="PF12739">
    <property type="entry name" value="TRAPPC-Trs85"/>
    <property type="match status" value="1"/>
</dbReference>
<gene>
    <name evidence="2" type="primary">TRAPPC8</name>
    <name evidence="2" type="ORF">FOL47_001250</name>
</gene>
<reference evidence="2 3" key="1">
    <citation type="submission" date="2020-04" db="EMBL/GenBank/DDBJ databases">
        <title>Perkinsus chesapeaki whole genome sequence.</title>
        <authorList>
            <person name="Bogema D.R."/>
        </authorList>
    </citation>
    <scope>NUCLEOTIDE SEQUENCE [LARGE SCALE GENOMIC DNA]</scope>
    <source>
        <strain evidence="2">ATCC PRA-425</strain>
    </source>
</reference>
<dbReference type="GO" id="GO:1990072">
    <property type="term" value="C:TRAPPIII protein complex"/>
    <property type="evidence" value="ECO:0007669"/>
    <property type="project" value="TreeGrafter"/>
</dbReference>
<proteinExistence type="predicted"/>